<name>A0A814YMW5_9BILA</name>
<proteinExistence type="predicted"/>
<evidence type="ECO:0000313" key="2">
    <source>
        <dbReference type="EMBL" id="CAF1026371.1"/>
    </source>
</evidence>
<keyword evidence="6" id="KW-1185">Reference proteome</keyword>
<evidence type="ECO:0000313" key="3">
    <source>
        <dbReference type="EMBL" id="CAF1231668.1"/>
    </source>
</evidence>
<evidence type="ECO:0000313" key="4">
    <source>
        <dbReference type="EMBL" id="CAF3794827.1"/>
    </source>
</evidence>
<dbReference type="Proteomes" id="UP000681722">
    <property type="component" value="Unassembled WGS sequence"/>
</dbReference>
<dbReference type="EMBL" id="CAJNOK010007166">
    <property type="protein sequence ID" value="CAF1026371.1"/>
    <property type="molecule type" value="Genomic_DNA"/>
</dbReference>
<protein>
    <submittedName>
        <fullName evidence="3">Uncharacterized protein</fullName>
    </submittedName>
</protein>
<keyword evidence="1" id="KW-0472">Membrane</keyword>
<dbReference type="SUPFAM" id="SSF81321">
    <property type="entry name" value="Family A G protein-coupled receptor-like"/>
    <property type="match status" value="1"/>
</dbReference>
<feature type="transmembrane region" description="Helical" evidence="1">
    <location>
        <begin position="64"/>
        <end position="87"/>
    </location>
</feature>
<dbReference type="EMBL" id="CAJOBC010009698">
    <property type="protein sequence ID" value="CAF3994317.1"/>
    <property type="molecule type" value="Genomic_DNA"/>
</dbReference>
<dbReference type="Proteomes" id="UP000682733">
    <property type="component" value="Unassembled WGS sequence"/>
</dbReference>
<dbReference type="AlphaFoldDB" id="A0A814YMW5"/>
<accession>A0A814YMW5</accession>
<comment type="caution">
    <text evidence="3">The sequence shown here is derived from an EMBL/GenBank/DDBJ whole genome shotgun (WGS) entry which is preliminary data.</text>
</comment>
<keyword evidence="1" id="KW-1133">Transmembrane helix</keyword>
<gene>
    <name evidence="3" type="ORF">GPM918_LOCUS25205</name>
    <name evidence="2" type="ORF">OVA965_LOCUS15766</name>
    <name evidence="5" type="ORF">SRO942_LOCUS25211</name>
    <name evidence="4" type="ORF">TMI583_LOCUS15774</name>
</gene>
<dbReference type="EMBL" id="CAJNOQ010009693">
    <property type="protein sequence ID" value="CAF1231668.1"/>
    <property type="molecule type" value="Genomic_DNA"/>
</dbReference>
<dbReference type="Proteomes" id="UP000677228">
    <property type="component" value="Unassembled WGS sequence"/>
</dbReference>
<evidence type="ECO:0000313" key="6">
    <source>
        <dbReference type="Proteomes" id="UP000663829"/>
    </source>
</evidence>
<feature type="transmembrane region" description="Helical" evidence="1">
    <location>
        <begin position="33"/>
        <end position="52"/>
    </location>
</feature>
<keyword evidence="1" id="KW-0812">Transmembrane</keyword>
<reference evidence="3" key="1">
    <citation type="submission" date="2021-02" db="EMBL/GenBank/DDBJ databases">
        <authorList>
            <person name="Nowell W R."/>
        </authorList>
    </citation>
    <scope>NUCLEOTIDE SEQUENCE</scope>
</reference>
<organism evidence="3 6">
    <name type="scientific">Didymodactylos carnosus</name>
    <dbReference type="NCBI Taxonomy" id="1234261"/>
    <lineage>
        <taxon>Eukaryota</taxon>
        <taxon>Metazoa</taxon>
        <taxon>Spiralia</taxon>
        <taxon>Gnathifera</taxon>
        <taxon>Rotifera</taxon>
        <taxon>Eurotatoria</taxon>
        <taxon>Bdelloidea</taxon>
        <taxon>Philodinida</taxon>
        <taxon>Philodinidae</taxon>
        <taxon>Didymodactylos</taxon>
    </lineage>
</organism>
<evidence type="ECO:0000256" key="1">
    <source>
        <dbReference type="SAM" id="Phobius"/>
    </source>
</evidence>
<sequence>MSVMILATVALMYRLLSYEKSTEKQTKPLKKLTIHIILYVIWFTITYCPTTFYRMTTTYDPKQYTTYVVSNILAVFVLVGVQTYPIITDFLLSLLSNKQNKTTEHKYNLKWSSGQVVNHNTY</sequence>
<dbReference type="Proteomes" id="UP000663829">
    <property type="component" value="Unassembled WGS sequence"/>
</dbReference>
<evidence type="ECO:0000313" key="5">
    <source>
        <dbReference type="EMBL" id="CAF3994317.1"/>
    </source>
</evidence>
<dbReference type="EMBL" id="CAJOBA010007176">
    <property type="protein sequence ID" value="CAF3794827.1"/>
    <property type="molecule type" value="Genomic_DNA"/>
</dbReference>